<keyword evidence="1 6" id="KW-0645">Protease</keyword>
<feature type="compositionally biased region" description="Low complexity" evidence="7">
    <location>
        <begin position="438"/>
        <end position="453"/>
    </location>
</feature>
<dbReference type="SUPFAM" id="SSF55486">
    <property type="entry name" value="Metalloproteases ('zincins'), catalytic domain"/>
    <property type="match status" value="1"/>
</dbReference>
<evidence type="ECO:0008006" key="13">
    <source>
        <dbReference type="Google" id="ProtNLM"/>
    </source>
</evidence>
<evidence type="ECO:0000256" key="1">
    <source>
        <dbReference type="ARBA" id="ARBA00022670"/>
    </source>
</evidence>
<accession>A0AAQ3WYB1</accession>
<protein>
    <recommendedName>
        <fullName evidence="13">Mitochondrial intermediate peptidase</fullName>
    </recommendedName>
</protein>
<dbReference type="InterPro" id="IPR041577">
    <property type="entry name" value="RT_RNaseH_2"/>
</dbReference>
<gene>
    <name evidence="11" type="ORF">U9M48_026502</name>
</gene>
<dbReference type="Pfam" id="PF17919">
    <property type="entry name" value="RT_RNaseH_2"/>
    <property type="match status" value="1"/>
</dbReference>
<dbReference type="CDD" id="cd09274">
    <property type="entry name" value="RNase_HI_RT_Ty3"/>
    <property type="match status" value="1"/>
</dbReference>
<evidence type="ECO:0000256" key="3">
    <source>
        <dbReference type="ARBA" id="ARBA00022801"/>
    </source>
</evidence>
<dbReference type="SUPFAM" id="SSF56672">
    <property type="entry name" value="DNA/RNA polymerases"/>
    <property type="match status" value="1"/>
</dbReference>
<reference evidence="11 12" key="1">
    <citation type="submission" date="2024-02" db="EMBL/GenBank/DDBJ databases">
        <title>High-quality chromosome-scale genome assembly of Pensacola bahiagrass (Paspalum notatum Flugge var. saurae).</title>
        <authorList>
            <person name="Vega J.M."/>
            <person name="Podio M."/>
            <person name="Orjuela J."/>
            <person name="Siena L.A."/>
            <person name="Pessino S.C."/>
            <person name="Combes M.C."/>
            <person name="Mariac C."/>
            <person name="Albertini E."/>
            <person name="Pupilli F."/>
            <person name="Ortiz J.P.A."/>
            <person name="Leblanc O."/>
        </authorList>
    </citation>
    <scope>NUCLEOTIDE SEQUENCE [LARGE SCALE GENOMIC DNA]</scope>
    <source>
        <strain evidence="11">R1</strain>
        <tissue evidence="11">Leaf</tissue>
    </source>
</reference>
<keyword evidence="4 6" id="KW-0862">Zinc</keyword>
<keyword evidence="12" id="KW-1185">Reference proteome</keyword>
<dbReference type="InterPro" id="IPR036397">
    <property type="entry name" value="RNaseH_sf"/>
</dbReference>
<evidence type="ECO:0000256" key="6">
    <source>
        <dbReference type="RuleBase" id="RU003435"/>
    </source>
</evidence>
<feature type="domain" description="Integrase zinc-binding" evidence="10">
    <location>
        <begin position="356"/>
        <end position="403"/>
    </location>
</feature>
<dbReference type="Pfam" id="PF17921">
    <property type="entry name" value="Integrase_H2C2"/>
    <property type="match status" value="1"/>
</dbReference>
<dbReference type="InterPro" id="IPR012337">
    <property type="entry name" value="RNaseH-like_sf"/>
</dbReference>
<evidence type="ECO:0000259" key="8">
    <source>
        <dbReference type="Pfam" id="PF01432"/>
    </source>
</evidence>
<feature type="domain" description="Reverse transcriptase/retrotransposon-derived protein RNase H-like" evidence="9">
    <location>
        <begin position="183"/>
        <end position="275"/>
    </location>
</feature>
<dbReference type="Gene3D" id="3.30.70.270">
    <property type="match status" value="3"/>
</dbReference>
<evidence type="ECO:0000256" key="5">
    <source>
        <dbReference type="ARBA" id="ARBA00023049"/>
    </source>
</evidence>
<dbReference type="CDD" id="cd01647">
    <property type="entry name" value="RT_LTR"/>
    <property type="match status" value="1"/>
</dbReference>
<dbReference type="Proteomes" id="UP001341281">
    <property type="component" value="Chromosome 06"/>
</dbReference>
<proteinExistence type="inferred from homology"/>
<dbReference type="InterPro" id="IPR043502">
    <property type="entry name" value="DNA/RNA_pol_sf"/>
</dbReference>
<dbReference type="EMBL" id="CP144750">
    <property type="protein sequence ID" value="WVZ78852.1"/>
    <property type="molecule type" value="Genomic_DNA"/>
</dbReference>
<organism evidence="11 12">
    <name type="scientific">Paspalum notatum var. saurae</name>
    <dbReference type="NCBI Taxonomy" id="547442"/>
    <lineage>
        <taxon>Eukaryota</taxon>
        <taxon>Viridiplantae</taxon>
        <taxon>Streptophyta</taxon>
        <taxon>Embryophyta</taxon>
        <taxon>Tracheophyta</taxon>
        <taxon>Spermatophyta</taxon>
        <taxon>Magnoliopsida</taxon>
        <taxon>Liliopsida</taxon>
        <taxon>Poales</taxon>
        <taxon>Poaceae</taxon>
        <taxon>PACMAD clade</taxon>
        <taxon>Panicoideae</taxon>
        <taxon>Andropogonodae</taxon>
        <taxon>Paspaleae</taxon>
        <taxon>Paspalinae</taxon>
        <taxon>Paspalum</taxon>
    </lineage>
</organism>
<dbReference type="InterPro" id="IPR045090">
    <property type="entry name" value="Pept_M3A_M3B"/>
</dbReference>
<comment type="cofactor">
    <cofactor evidence="6">
        <name>Zn(2+)</name>
        <dbReference type="ChEBI" id="CHEBI:29105"/>
    </cofactor>
    <text evidence="6">Binds 1 zinc ion.</text>
</comment>
<dbReference type="InterPro" id="IPR001567">
    <property type="entry name" value="Pept_M3A_M3B_dom"/>
</dbReference>
<evidence type="ECO:0000256" key="2">
    <source>
        <dbReference type="ARBA" id="ARBA00022723"/>
    </source>
</evidence>
<feature type="region of interest" description="Disordered" evidence="7">
    <location>
        <begin position="438"/>
        <end position="457"/>
    </location>
</feature>
<evidence type="ECO:0000256" key="4">
    <source>
        <dbReference type="ARBA" id="ARBA00022833"/>
    </source>
</evidence>
<dbReference type="Gene3D" id="1.10.340.70">
    <property type="match status" value="1"/>
</dbReference>
<keyword evidence="3 6" id="KW-0378">Hydrolase</keyword>
<comment type="similarity">
    <text evidence="6">Belongs to the peptidase M3 family.</text>
</comment>
<dbReference type="InterPro" id="IPR041588">
    <property type="entry name" value="Integrase_H2C2"/>
</dbReference>
<dbReference type="PANTHER" id="PTHR11804">
    <property type="entry name" value="PROTEASE M3 THIMET OLIGOPEPTIDASE-RELATED"/>
    <property type="match status" value="1"/>
</dbReference>
<dbReference type="GO" id="GO:0004222">
    <property type="term" value="F:metalloendopeptidase activity"/>
    <property type="evidence" value="ECO:0007669"/>
    <property type="project" value="InterPro"/>
</dbReference>
<dbReference type="AlphaFoldDB" id="A0AAQ3WYB1"/>
<dbReference type="GO" id="GO:0003676">
    <property type="term" value="F:nucleic acid binding"/>
    <property type="evidence" value="ECO:0007669"/>
    <property type="project" value="InterPro"/>
</dbReference>
<keyword evidence="5 6" id="KW-0482">Metalloprotease</keyword>
<evidence type="ECO:0000259" key="9">
    <source>
        <dbReference type="Pfam" id="PF17919"/>
    </source>
</evidence>
<evidence type="ECO:0000256" key="7">
    <source>
        <dbReference type="SAM" id="MobiDB-lite"/>
    </source>
</evidence>
<evidence type="ECO:0000313" key="12">
    <source>
        <dbReference type="Proteomes" id="UP001341281"/>
    </source>
</evidence>
<sequence>MRRHDQPGHRRRSDSAFSSPVLLVKKPDGSWRFRVDYGALNAPTVKDAFPIPVVDELPDELHGACFFTKLDCARAITSTWADHLRHIRAVFAEPQQHPLFLKRAKCAFAASSVAYLGHVVSAAGVAMDPTKVEACGRGRSHGRYARCAASSASPATKRFVHNYGTIAAPLTALLRKDGFSRSEAATAAFTALKDAVTSAPVLAMPDFTKLFVVECDASSHGFGAVLVQEGHPIAFFSRPVAPRHRALAAYERELIGLVHAVRHWRPYLWGRRFVVKTDHFSLKDTPDDGAVMVLSSPRFDFIDRLRQAQATDPALVSLHDEIGAGTRSSPWAAADGPVPARRAAVHSAVITAAAEALPAVHEEGHEGVQRTPHRLRRDFHFPNMKRTVRDLVRACAVRQRHKSEHLLPAGLLLPPPVPQGVWTDIALDFVEAPPRVRASPSSSPWSTGSASIATSFPSRTRTPQSVARAFFAEIVRLHGIPRSIVSDRDTVFTSNFGASSCARSAPSSGCDRPRDRLRWLPRAEYVFNTAFRSSPRETPFRVVYGRDPPSIRSYEPGETRVAAVAKTMEERAEFPEDIRLRPEQARAGDLGFMYLDLYSRKGKYQGCAHFAVQGGRRLSDSKYQLPIIALVCNFPGSSGITPRLSHGDVETLFHEFGHALHSLLSRTEYQHFSGTRVALDVAETPSNLFECYAWDYRVLKTFALDETTGDAIPEKLVKALNASRNMFPATELQRQIFYSIMDLTLFGEQTSKPIDTISTVADLKRKHTSWKYAEGTHWHTRFTHLINYGAGYYTYLYAKCFATTIWQEICQEDPLSRSAGSAIRDKFLRYGGSKDPSSLLKDFAGDAIIRNSGGGIIPDIGSLCKEIGL</sequence>
<dbReference type="GO" id="GO:0006508">
    <property type="term" value="P:proteolysis"/>
    <property type="evidence" value="ECO:0007669"/>
    <property type="project" value="UniProtKB-KW"/>
</dbReference>
<dbReference type="GO" id="GO:0046872">
    <property type="term" value="F:metal ion binding"/>
    <property type="evidence" value="ECO:0007669"/>
    <property type="project" value="UniProtKB-UniRule"/>
</dbReference>
<evidence type="ECO:0000313" key="11">
    <source>
        <dbReference type="EMBL" id="WVZ78852.1"/>
    </source>
</evidence>
<dbReference type="Pfam" id="PF01432">
    <property type="entry name" value="Peptidase_M3"/>
    <property type="match status" value="1"/>
</dbReference>
<dbReference type="PANTHER" id="PTHR11804:SF79">
    <property type="entry name" value="MITOCHONDRIAL INTERMEDIATE PEPTIDASE"/>
    <property type="match status" value="1"/>
</dbReference>
<dbReference type="SUPFAM" id="SSF53098">
    <property type="entry name" value="Ribonuclease H-like"/>
    <property type="match status" value="1"/>
</dbReference>
<feature type="domain" description="Peptidase M3A/M3B catalytic" evidence="8">
    <location>
        <begin position="585"/>
        <end position="846"/>
    </location>
</feature>
<dbReference type="Gene3D" id="3.10.10.10">
    <property type="entry name" value="HIV Type 1 Reverse Transcriptase, subunit A, domain 1"/>
    <property type="match status" value="1"/>
</dbReference>
<dbReference type="InterPro" id="IPR043128">
    <property type="entry name" value="Rev_trsase/Diguanyl_cyclase"/>
</dbReference>
<keyword evidence="2 6" id="KW-0479">Metal-binding</keyword>
<name>A0AAQ3WYB1_PASNO</name>
<dbReference type="Gene3D" id="1.10.1370.40">
    <property type="match status" value="2"/>
</dbReference>
<dbReference type="Gene3D" id="3.30.420.10">
    <property type="entry name" value="Ribonuclease H-like superfamily/Ribonuclease H"/>
    <property type="match status" value="1"/>
</dbReference>
<dbReference type="GO" id="GO:0006518">
    <property type="term" value="P:peptide metabolic process"/>
    <property type="evidence" value="ECO:0007669"/>
    <property type="project" value="TreeGrafter"/>
</dbReference>
<evidence type="ECO:0000259" key="10">
    <source>
        <dbReference type="Pfam" id="PF17921"/>
    </source>
</evidence>